<evidence type="ECO:0000256" key="3">
    <source>
        <dbReference type="PIRSR" id="PIRSR639383-2"/>
    </source>
</evidence>
<protein>
    <submittedName>
        <fullName evidence="6">HIT family hydrolase</fullName>
    </submittedName>
</protein>
<evidence type="ECO:0000256" key="2">
    <source>
        <dbReference type="PIRSR" id="PIRSR639383-1"/>
    </source>
</evidence>
<dbReference type="GeneID" id="90982639"/>
<dbReference type="InterPro" id="IPR036265">
    <property type="entry name" value="HIT-like_sf"/>
</dbReference>
<feature type="binding site" evidence="3">
    <location>
        <position position="127"/>
    </location>
    <ligand>
        <name>substrate</name>
    </ligand>
</feature>
<dbReference type="Proteomes" id="UP000027665">
    <property type="component" value="Unassembled WGS sequence"/>
</dbReference>
<evidence type="ECO:0000259" key="5">
    <source>
        <dbReference type="PROSITE" id="PS51084"/>
    </source>
</evidence>
<keyword evidence="6" id="KW-0378">Hydrolase</keyword>
<accession>A0A073J6A7</accession>
<dbReference type="GO" id="GO:0016787">
    <property type="term" value="F:hydrolase activity"/>
    <property type="evidence" value="ECO:0007669"/>
    <property type="project" value="UniProtKB-KW"/>
</dbReference>
<evidence type="ECO:0000256" key="4">
    <source>
        <dbReference type="PROSITE-ProRule" id="PRU00464"/>
    </source>
</evidence>
<dbReference type="Gene3D" id="3.30.428.10">
    <property type="entry name" value="HIT-like"/>
    <property type="match status" value="1"/>
</dbReference>
<feature type="active site" description="Tele-AMP-histidine intermediate" evidence="2">
    <location>
        <position position="125"/>
    </location>
</feature>
<dbReference type="STRING" id="2754.EH55_10330"/>
<dbReference type="RefSeq" id="WP_037974311.1">
    <property type="nucleotide sequence ID" value="NZ_JMKI01000005.1"/>
</dbReference>
<reference evidence="6 7" key="1">
    <citation type="submission" date="2014-04" db="EMBL/GenBank/DDBJ databases">
        <title>Draft Genome Sequence of Synergistes jonesii.</title>
        <authorList>
            <person name="Coil D.A."/>
            <person name="Eisen J.A."/>
            <person name="Holland-Moritz H.E."/>
        </authorList>
    </citation>
    <scope>NUCLEOTIDE SEQUENCE [LARGE SCALE GENOMIC DNA]</scope>
    <source>
        <strain evidence="6 7">78-1</strain>
    </source>
</reference>
<dbReference type="CDD" id="cd01275">
    <property type="entry name" value="FHIT"/>
    <property type="match status" value="1"/>
</dbReference>
<organism evidence="6 7">
    <name type="scientific">Synergistes jonesii</name>
    <dbReference type="NCBI Taxonomy" id="2754"/>
    <lineage>
        <taxon>Bacteria</taxon>
        <taxon>Thermotogati</taxon>
        <taxon>Synergistota</taxon>
        <taxon>Synergistia</taxon>
        <taxon>Synergistales</taxon>
        <taxon>Synergistaceae</taxon>
        <taxon>Synergistes</taxon>
    </lineage>
</organism>
<dbReference type="EMBL" id="JMKI01000005">
    <property type="protein sequence ID" value="KEJ93252.1"/>
    <property type="molecule type" value="Genomic_DNA"/>
</dbReference>
<dbReference type="InterPro" id="IPR011146">
    <property type="entry name" value="HIT-like"/>
</dbReference>
<feature type="binding site" evidence="3">
    <location>
        <position position="55"/>
    </location>
    <ligand>
        <name>substrate</name>
    </ligand>
</feature>
<dbReference type="Pfam" id="PF01230">
    <property type="entry name" value="HIT"/>
    <property type="match status" value="1"/>
</dbReference>
<keyword evidence="7" id="KW-1185">Reference proteome</keyword>
<dbReference type="eggNOG" id="COG0537">
    <property type="taxonomic scope" value="Bacteria"/>
</dbReference>
<dbReference type="AlphaFoldDB" id="A0A073J6A7"/>
<dbReference type="PROSITE" id="PS51084">
    <property type="entry name" value="HIT_2"/>
    <property type="match status" value="1"/>
</dbReference>
<keyword evidence="1" id="KW-0547">Nucleotide-binding</keyword>
<dbReference type="SUPFAM" id="SSF54197">
    <property type="entry name" value="HIT-like"/>
    <property type="match status" value="1"/>
</dbReference>
<feature type="short sequence motif" description="Histidine triad motif" evidence="4">
    <location>
        <begin position="123"/>
        <end position="127"/>
    </location>
</feature>
<sequence length="167" mass="18911">MDEIFAPWRMQYILSNSENKDKAAEGCIFCNFPKLDEDEKRLIVERGKLCFVIMNAYPYNPGHMMVVPYRHTADFASLTPEELAETAALVQKSVRALTALMQPHGFNIGMNIGRVAGAGIDQHLHTHIVPRWNGDTNFMPVIGETRVVSESLESTYKRLAAVWKRTD</sequence>
<dbReference type="PANTHER" id="PTHR42997">
    <property type="entry name" value="HIT FAMILY HYDROLASE"/>
    <property type="match status" value="1"/>
</dbReference>
<feature type="domain" description="HIT" evidence="5">
    <location>
        <begin position="28"/>
        <end position="138"/>
    </location>
</feature>
<gene>
    <name evidence="6" type="ORF">EH55_10330</name>
</gene>
<evidence type="ECO:0000313" key="6">
    <source>
        <dbReference type="EMBL" id="KEJ93252.1"/>
    </source>
</evidence>
<name>A0A073J6A7_9BACT</name>
<dbReference type="PANTHER" id="PTHR42997:SF1">
    <property type="entry name" value="AP-4-A PHOSPHORYLASE"/>
    <property type="match status" value="1"/>
</dbReference>
<comment type="caution">
    <text evidence="6">The sequence shown here is derived from an EMBL/GenBank/DDBJ whole genome shotgun (WGS) entry which is preliminary data.</text>
</comment>
<dbReference type="GO" id="GO:0000166">
    <property type="term" value="F:nucleotide binding"/>
    <property type="evidence" value="ECO:0007669"/>
    <property type="project" value="UniProtKB-KW"/>
</dbReference>
<dbReference type="OrthoDB" id="9784774at2"/>
<dbReference type="InterPro" id="IPR052908">
    <property type="entry name" value="AP-4-A_phosphorylase"/>
</dbReference>
<dbReference type="InterPro" id="IPR039383">
    <property type="entry name" value="FHIT"/>
</dbReference>
<dbReference type="PATRIC" id="fig|2754.20.peg.1247"/>
<evidence type="ECO:0000256" key="1">
    <source>
        <dbReference type="ARBA" id="ARBA00022741"/>
    </source>
</evidence>
<proteinExistence type="predicted"/>
<evidence type="ECO:0000313" key="7">
    <source>
        <dbReference type="Proteomes" id="UP000027665"/>
    </source>
</evidence>